<dbReference type="STRING" id="1462993.A6V36_27840"/>
<dbReference type="EMBL" id="LXJZ01000140">
    <property type="protein sequence ID" value="OAJ59453.1"/>
    <property type="molecule type" value="Genomic_DNA"/>
</dbReference>
<sequence length="103" mass="12122">MASLNDHPLGPFQNRHEGPRGQDFWQHARSGRVEVLHDEERQSARGSDGCDELKNCLKATRRRADTYNRKSWKSWLFSRHFSFHQELVSAQKQTRILTRPSTF</sequence>
<keyword evidence="4" id="KW-1185">Reference proteome</keyword>
<dbReference type="Proteomes" id="UP000077961">
    <property type="component" value="Unassembled WGS sequence"/>
</dbReference>
<dbReference type="AlphaFoldDB" id="A0A1A9NC14"/>
<name>A0A1A9NC14_9BURK</name>
<evidence type="ECO:0000313" key="4">
    <source>
        <dbReference type="Proteomes" id="UP000077961"/>
    </source>
</evidence>
<reference evidence="4 5" key="1">
    <citation type="submission" date="2016-04" db="EMBL/GenBank/DDBJ databases">
        <title>Reclassification of Paraburkholderia panaciterrae (Farh et al. 2015) Dobritsa &amp; Samadpour 2016 as a later homotypic synonym of Paraburkholderia ginsengiterrae (Farh et al. 2015) Dobritsa &amp; Samadpour 2016.</title>
        <authorList>
            <person name="Dobritsa A.P."/>
            <person name="Kutumbaka K."/>
            <person name="Samadpour M."/>
        </authorList>
    </citation>
    <scope>NUCLEOTIDE SEQUENCE [LARGE SCALE GENOMIC DNA]</scope>
    <source>
        <strain evidence="3 5">DCY85</strain>
        <strain evidence="2 4">DCY85-1</strain>
    </source>
</reference>
<evidence type="ECO:0000256" key="1">
    <source>
        <dbReference type="SAM" id="MobiDB-lite"/>
    </source>
</evidence>
<comment type="caution">
    <text evidence="3">The sequence shown here is derived from an EMBL/GenBank/DDBJ whole genome shotgun (WGS) entry which is preliminary data.</text>
</comment>
<feature type="region of interest" description="Disordered" evidence="1">
    <location>
        <begin position="1"/>
        <end position="23"/>
    </location>
</feature>
<dbReference type="EMBL" id="LXKA01000132">
    <property type="protein sequence ID" value="OAJ63366.1"/>
    <property type="molecule type" value="Genomic_DNA"/>
</dbReference>
<gene>
    <name evidence="2" type="ORF">A6V36_27840</name>
    <name evidence="3" type="ORF">A6V37_20990</name>
</gene>
<dbReference type="Proteomes" id="UP000078116">
    <property type="component" value="Unassembled WGS sequence"/>
</dbReference>
<evidence type="ECO:0000313" key="2">
    <source>
        <dbReference type="EMBL" id="OAJ59453.1"/>
    </source>
</evidence>
<protein>
    <submittedName>
        <fullName evidence="3">Uncharacterized protein</fullName>
    </submittedName>
</protein>
<evidence type="ECO:0000313" key="3">
    <source>
        <dbReference type="EMBL" id="OAJ63366.1"/>
    </source>
</evidence>
<accession>A0A1A9NC14</accession>
<organism evidence="3 5">
    <name type="scientific">Paraburkholderia ginsengiterrae</name>
    <dbReference type="NCBI Taxonomy" id="1462993"/>
    <lineage>
        <taxon>Bacteria</taxon>
        <taxon>Pseudomonadati</taxon>
        <taxon>Pseudomonadota</taxon>
        <taxon>Betaproteobacteria</taxon>
        <taxon>Burkholderiales</taxon>
        <taxon>Burkholderiaceae</taxon>
        <taxon>Paraburkholderia</taxon>
    </lineage>
</organism>
<proteinExistence type="predicted"/>
<evidence type="ECO:0000313" key="5">
    <source>
        <dbReference type="Proteomes" id="UP000078116"/>
    </source>
</evidence>